<evidence type="ECO:0000256" key="3">
    <source>
        <dbReference type="ARBA" id="ARBA00022496"/>
    </source>
</evidence>
<evidence type="ECO:0000259" key="12">
    <source>
        <dbReference type="Pfam" id="PF00394"/>
    </source>
</evidence>
<name>A0AAV5QP72_9ASCO</name>
<dbReference type="Proteomes" id="UP001360560">
    <property type="component" value="Unassembled WGS sequence"/>
</dbReference>
<evidence type="ECO:0000259" key="13">
    <source>
        <dbReference type="Pfam" id="PF07731"/>
    </source>
</evidence>
<feature type="compositionally biased region" description="Polar residues" evidence="9">
    <location>
        <begin position="641"/>
        <end position="656"/>
    </location>
</feature>
<feature type="transmembrane region" description="Helical" evidence="10">
    <location>
        <begin position="592"/>
        <end position="614"/>
    </location>
</feature>
<keyword evidence="10" id="KW-0812">Transmembrane</keyword>
<dbReference type="AlphaFoldDB" id="A0AAV5QP72"/>
<dbReference type="PROSITE" id="PS00080">
    <property type="entry name" value="MULTICOPPER_OXIDASE2"/>
    <property type="match status" value="1"/>
</dbReference>
<comment type="cofactor">
    <cofactor evidence="1">
        <name>Cu cation</name>
        <dbReference type="ChEBI" id="CHEBI:23378"/>
    </cofactor>
</comment>
<feature type="region of interest" description="Disordered" evidence="9">
    <location>
        <begin position="636"/>
        <end position="656"/>
    </location>
</feature>
<dbReference type="PANTHER" id="PTHR11709">
    <property type="entry name" value="MULTI-COPPER OXIDASE"/>
    <property type="match status" value="1"/>
</dbReference>
<feature type="domain" description="Plastocyanin-like" evidence="12">
    <location>
        <begin position="186"/>
        <end position="312"/>
    </location>
</feature>
<keyword evidence="3" id="KW-0410">Iron transport</keyword>
<dbReference type="GO" id="GO:0010106">
    <property type="term" value="P:cellular response to iron ion starvation"/>
    <property type="evidence" value="ECO:0007669"/>
    <property type="project" value="TreeGrafter"/>
</dbReference>
<dbReference type="FunFam" id="2.60.40.420:FF:000024">
    <property type="entry name" value="FET5p Multicopper oxidase"/>
    <property type="match status" value="1"/>
</dbReference>
<dbReference type="InterPro" id="IPR001117">
    <property type="entry name" value="Cu-oxidase_2nd"/>
</dbReference>
<evidence type="ECO:0000256" key="9">
    <source>
        <dbReference type="SAM" id="MobiDB-lite"/>
    </source>
</evidence>
<evidence type="ECO:0000313" key="15">
    <source>
        <dbReference type="EMBL" id="GMM36361.1"/>
    </source>
</evidence>
<feature type="chain" id="PRO_5043596306" evidence="11">
    <location>
        <begin position="22"/>
        <end position="656"/>
    </location>
</feature>
<dbReference type="GO" id="GO:0004322">
    <property type="term" value="F:ferroxidase activity"/>
    <property type="evidence" value="ECO:0007669"/>
    <property type="project" value="TreeGrafter"/>
</dbReference>
<dbReference type="GO" id="GO:0033573">
    <property type="term" value="C:high-affinity iron permease complex"/>
    <property type="evidence" value="ECO:0007669"/>
    <property type="project" value="TreeGrafter"/>
</dbReference>
<sequence length="656" mass="73573">MISYRFQFLITLVGLFNLVFSAGDASLVNSTFNSTIGSVEYYDLTNISYTSGETKTFYFDVTYFYASPDGFNRTVVGLNNTWPCPDIHVNRGDRVLIYVTNKLPDQNTSLHVHGLFQHGSAQFDGPEMINQCPIPPNETMLYNFTVPDQAGAFWYHSHTKGQYGDGFRGAFIIHDDTDTEVWDYDEEVVLTISEWYHTLSGVLDKSFLNVNNPTGAEPIPDNLLFNDTFNSTWQVQPNTTYLVRIINIGAFVSQYLYMEDHVFTVVEVDGVRVEPNVTDVLYITVAQRYTVLITTKSDDSQNYAFVQGVDEGMLDVPGTFSHNVTNQIVYNADAARAGDYIIESDDYDILDDFYLQPLNKEILYDDYDYQIEVNVTMNNLGNGVNYAFFNNITFTPPKVPILNTVLSAGENATNPIVYGTNTNSFVLKKDEIVQIVLNNQDTGTHPFHLHGHTFQAVIRGPDYSDEADPIPYDSSNFTSDVNDYPMMRDTFYVRPQSYFVVRFKANNPGVWFFHCHIEWHLSQGLAIVLIEDPEGIQSDSRQQLSDDYKRVCEKQGISLTGNAANNSVDYFDLTGENVQVAPLPDGFTARGIVAMVFSCLAGVLGIGAIALYGLSDIKNIEAKVAQDLDLNIEEVEEADENSSVTEIESSGPNSKK</sequence>
<keyword evidence="6" id="KW-0560">Oxidoreductase</keyword>
<protein>
    <submittedName>
        <fullName evidence="15">Ferroxidase</fullName>
    </submittedName>
</protein>
<dbReference type="RefSeq" id="XP_064853357.1">
    <property type="nucleotide sequence ID" value="XM_064997285.1"/>
</dbReference>
<dbReference type="PROSITE" id="PS00079">
    <property type="entry name" value="MULTICOPPER_OXIDASE1"/>
    <property type="match status" value="1"/>
</dbReference>
<proteinExistence type="inferred from homology"/>
<keyword evidence="8" id="KW-0406">Ion transport</keyword>
<evidence type="ECO:0000256" key="10">
    <source>
        <dbReference type="SAM" id="Phobius"/>
    </source>
</evidence>
<dbReference type="GO" id="GO:0033215">
    <property type="term" value="P:reductive iron assimilation"/>
    <property type="evidence" value="ECO:0007669"/>
    <property type="project" value="TreeGrafter"/>
</dbReference>
<keyword evidence="8" id="KW-0813">Transport</keyword>
<dbReference type="InterPro" id="IPR045087">
    <property type="entry name" value="Cu-oxidase_fam"/>
</dbReference>
<dbReference type="CDD" id="cd13899">
    <property type="entry name" value="CuRO_3_Fet3p"/>
    <property type="match status" value="1"/>
</dbReference>
<gene>
    <name evidence="15" type="ORF">DASC09_036860</name>
</gene>
<keyword evidence="10" id="KW-0472">Membrane</keyword>
<feature type="domain" description="Plastocyanin-like" evidence="14">
    <location>
        <begin position="61"/>
        <end position="176"/>
    </location>
</feature>
<comment type="similarity">
    <text evidence="2">Belongs to the multicopper oxidase family.</text>
</comment>
<accession>A0AAV5QP72</accession>
<keyword evidence="7" id="KW-0186">Copper</keyword>
<keyword evidence="4" id="KW-0479">Metal-binding</keyword>
<keyword evidence="5 11" id="KW-0732">Signal</keyword>
<evidence type="ECO:0000256" key="6">
    <source>
        <dbReference type="ARBA" id="ARBA00023002"/>
    </source>
</evidence>
<evidence type="ECO:0000256" key="4">
    <source>
        <dbReference type="ARBA" id="ARBA00022723"/>
    </source>
</evidence>
<feature type="domain" description="Plastocyanin-like" evidence="13">
    <location>
        <begin position="395"/>
        <end position="534"/>
    </location>
</feature>
<evidence type="ECO:0000256" key="7">
    <source>
        <dbReference type="ARBA" id="ARBA00023008"/>
    </source>
</evidence>
<evidence type="ECO:0000256" key="2">
    <source>
        <dbReference type="ARBA" id="ARBA00010609"/>
    </source>
</evidence>
<dbReference type="Pfam" id="PF00394">
    <property type="entry name" value="Cu-oxidase"/>
    <property type="match status" value="1"/>
</dbReference>
<dbReference type="EMBL" id="BTFZ01000011">
    <property type="protein sequence ID" value="GMM36361.1"/>
    <property type="molecule type" value="Genomic_DNA"/>
</dbReference>
<dbReference type="GeneID" id="90074336"/>
<evidence type="ECO:0000256" key="8">
    <source>
        <dbReference type="ARBA" id="ARBA00023065"/>
    </source>
</evidence>
<dbReference type="PANTHER" id="PTHR11709:SF361">
    <property type="entry name" value="IRON TRANSPORT MULTICOPPER OXIDASE FET3"/>
    <property type="match status" value="1"/>
</dbReference>
<evidence type="ECO:0000256" key="1">
    <source>
        <dbReference type="ARBA" id="ARBA00001935"/>
    </source>
</evidence>
<evidence type="ECO:0000313" key="16">
    <source>
        <dbReference type="Proteomes" id="UP001360560"/>
    </source>
</evidence>
<reference evidence="15 16" key="1">
    <citation type="journal article" date="2023" name="Elife">
        <title>Identification of key yeast species and microbe-microbe interactions impacting larval growth of Drosophila in the wild.</title>
        <authorList>
            <person name="Mure A."/>
            <person name="Sugiura Y."/>
            <person name="Maeda R."/>
            <person name="Honda K."/>
            <person name="Sakurai N."/>
            <person name="Takahashi Y."/>
            <person name="Watada M."/>
            <person name="Katoh T."/>
            <person name="Gotoh A."/>
            <person name="Gotoh Y."/>
            <person name="Taniguchi I."/>
            <person name="Nakamura K."/>
            <person name="Hayashi T."/>
            <person name="Katayama T."/>
            <person name="Uemura T."/>
            <person name="Hattori Y."/>
        </authorList>
    </citation>
    <scope>NUCLEOTIDE SEQUENCE [LARGE SCALE GENOMIC DNA]</scope>
    <source>
        <strain evidence="15 16">SC-9</strain>
    </source>
</reference>
<dbReference type="SUPFAM" id="SSF49503">
    <property type="entry name" value="Cupredoxins"/>
    <property type="match status" value="3"/>
</dbReference>
<evidence type="ECO:0000256" key="11">
    <source>
        <dbReference type="SAM" id="SignalP"/>
    </source>
</evidence>
<comment type="caution">
    <text evidence="15">The sequence shown here is derived from an EMBL/GenBank/DDBJ whole genome shotgun (WGS) entry which is preliminary data.</text>
</comment>
<dbReference type="InterPro" id="IPR044130">
    <property type="entry name" value="CuRO_2_Fet3-like"/>
</dbReference>
<dbReference type="InterPro" id="IPR011707">
    <property type="entry name" value="Cu-oxidase-like_N"/>
</dbReference>
<dbReference type="InterPro" id="IPR008972">
    <property type="entry name" value="Cupredoxin"/>
</dbReference>
<dbReference type="InterPro" id="IPR033138">
    <property type="entry name" value="Cu_oxidase_CS"/>
</dbReference>
<dbReference type="CDD" id="cd13877">
    <property type="entry name" value="CuRO_2_Fet3p_like"/>
    <property type="match status" value="1"/>
</dbReference>
<dbReference type="InterPro" id="IPR002355">
    <property type="entry name" value="Cu_oxidase_Cu_BS"/>
</dbReference>
<dbReference type="GO" id="GO:0005507">
    <property type="term" value="F:copper ion binding"/>
    <property type="evidence" value="ECO:0007669"/>
    <property type="project" value="InterPro"/>
</dbReference>
<evidence type="ECO:0000256" key="5">
    <source>
        <dbReference type="ARBA" id="ARBA00022729"/>
    </source>
</evidence>
<feature type="signal peptide" evidence="11">
    <location>
        <begin position="1"/>
        <end position="21"/>
    </location>
</feature>
<dbReference type="Pfam" id="PF07731">
    <property type="entry name" value="Cu-oxidase_2"/>
    <property type="match status" value="1"/>
</dbReference>
<keyword evidence="16" id="KW-1185">Reference proteome</keyword>
<dbReference type="Pfam" id="PF07732">
    <property type="entry name" value="Cu-oxidase_3"/>
    <property type="match status" value="1"/>
</dbReference>
<dbReference type="CDD" id="cd13851">
    <property type="entry name" value="CuRO_1_Fet3p"/>
    <property type="match status" value="1"/>
</dbReference>
<organism evidence="15 16">
    <name type="scientific">Saccharomycopsis crataegensis</name>
    <dbReference type="NCBI Taxonomy" id="43959"/>
    <lineage>
        <taxon>Eukaryota</taxon>
        <taxon>Fungi</taxon>
        <taxon>Dikarya</taxon>
        <taxon>Ascomycota</taxon>
        <taxon>Saccharomycotina</taxon>
        <taxon>Saccharomycetes</taxon>
        <taxon>Saccharomycopsidaceae</taxon>
        <taxon>Saccharomycopsis</taxon>
    </lineage>
</organism>
<dbReference type="InterPro" id="IPR011706">
    <property type="entry name" value="Cu-oxidase_C"/>
</dbReference>
<keyword evidence="3" id="KW-0408">Iron</keyword>
<evidence type="ECO:0000259" key="14">
    <source>
        <dbReference type="Pfam" id="PF07732"/>
    </source>
</evidence>
<keyword evidence="10" id="KW-1133">Transmembrane helix</keyword>
<dbReference type="Gene3D" id="2.60.40.420">
    <property type="entry name" value="Cupredoxins - blue copper proteins"/>
    <property type="match status" value="3"/>
</dbReference>